<feature type="transmembrane region" description="Helical" evidence="9">
    <location>
        <begin position="6"/>
        <end position="27"/>
    </location>
</feature>
<proteinExistence type="inferred from homology"/>
<evidence type="ECO:0000256" key="4">
    <source>
        <dbReference type="ARBA" id="ARBA00022692"/>
    </source>
</evidence>
<feature type="transmembrane region" description="Helical" evidence="9">
    <location>
        <begin position="278"/>
        <end position="298"/>
    </location>
</feature>
<evidence type="ECO:0000256" key="2">
    <source>
        <dbReference type="ARBA" id="ARBA00022475"/>
    </source>
</evidence>
<evidence type="ECO:0000256" key="6">
    <source>
        <dbReference type="ARBA" id="ARBA00022989"/>
    </source>
</evidence>
<keyword evidence="1 9" id="KW-0813">Transport</keyword>
<keyword evidence="6 9" id="KW-1133">Transmembrane helix</keyword>
<comment type="subunit">
    <text evidence="9">The system is composed of three essential subunits: KdpA, KdpB and KdpC.</text>
</comment>
<feature type="transmembrane region" description="Helical" evidence="9">
    <location>
        <begin position="529"/>
        <end position="552"/>
    </location>
</feature>
<dbReference type="EMBL" id="FNTJ01000001">
    <property type="protein sequence ID" value="SEB59529.1"/>
    <property type="molecule type" value="Genomic_DNA"/>
</dbReference>
<feature type="transmembrane region" description="Helical" evidence="9">
    <location>
        <begin position="127"/>
        <end position="149"/>
    </location>
</feature>
<dbReference type="PANTHER" id="PTHR30607:SF2">
    <property type="entry name" value="POTASSIUM-TRANSPORTING ATPASE POTASSIUM-BINDING SUBUNIT"/>
    <property type="match status" value="1"/>
</dbReference>
<comment type="similarity">
    <text evidence="9">Belongs to the KdpA family.</text>
</comment>
<evidence type="ECO:0000256" key="5">
    <source>
        <dbReference type="ARBA" id="ARBA00022958"/>
    </source>
</evidence>
<dbReference type="InterPro" id="IPR004623">
    <property type="entry name" value="KdpA"/>
</dbReference>
<keyword evidence="5 9" id="KW-0630">Potassium</keyword>
<dbReference type="GO" id="GO:0005886">
    <property type="term" value="C:plasma membrane"/>
    <property type="evidence" value="ECO:0007669"/>
    <property type="project" value="UniProtKB-SubCell"/>
</dbReference>
<feature type="transmembrane region" description="Helical" evidence="9">
    <location>
        <begin position="59"/>
        <end position="78"/>
    </location>
</feature>
<keyword evidence="2 9" id="KW-1003">Cell membrane</keyword>
<evidence type="ECO:0000256" key="8">
    <source>
        <dbReference type="ARBA" id="ARBA00023136"/>
    </source>
</evidence>
<keyword evidence="7 9" id="KW-0406">Ion transport</keyword>
<reference evidence="11" key="1">
    <citation type="submission" date="2016-10" db="EMBL/GenBank/DDBJ databases">
        <authorList>
            <person name="Varghese N."/>
            <person name="Submissions S."/>
        </authorList>
    </citation>
    <scope>NUCLEOTIDE SEQUENCE [LARGE SCALE GENOMIC DNA]</scope>
    <source>
        <strain evidence="11">DSM 9751</strain>
    </source>
</reference>
<feature type="transmembrane region" description="Helical" evidence="9">
    <location>
        <begin position="170"/>
        <end position="188"/>
    </location>
</feature>
<dbReference type="HAMAP" id="MF_00275">
    <property type="entry name" value="KdpA"/>
    <property type="match status" value="1"/>
</dbReference>
<feature type="transmembrane region" description="Helical" evidence="9">
    <location>
        <begin position="419"/>
        <end position="441"/>
    </location>
</feature>
<comment type="subcellular location">
    <subcellularLocation>
        <location evidence="9">Cell membrane</location>
        <topology evidence="9">Multi-pass membrane protein</topology>
    </subcellularLocation>
</comment>
<dbReference type="AlphaFoldDB" id="A0A1H4KLT6"/>
<evidence type="ECO:0000313" key="11">
    <source>
        <dbReference type="Proteomes" id="UP000198982"/>
    </source>
</evidence>
<dbReference type="NCBIfam" id="TIGR00680">
    <property type="entry name" value="kdpA"/>
    <property type="match status" value="1"/>
</dbReference>
<keyword evidence="11" id="KW-1185">Reference proteome</keyword>
<keyword evidence="4 9" id="KW-0812">Transmembrane</keyword>
<name>A0A1H4KLT6_9PSED</name>
<evidence type="ECO:0000256" key="3">
    <source>
        <dbReference type="ARBA" id="ARBA00022538"/>
    </source>
</evidence>
<protein>
    <recommendedName>
        <fullName evidence="9">Potassium-transporting ATPase potassium-binding subunit</fullName>
    </recommendedName>
    <alternativeName>
        <fullName evidence="9">ATP phosphohydrolase [potassium-transporting] A chain</fullName>
    </alternativeName>
    <alternativeName>
        <fullName evidence="9">Potassium-binding and translocating subunit A</fullName>
    </alternativeName>
    <alternativeName>
        <fullName evidence="9">Potassium-translocating ATPase A chain</fullName>
    </alternativeName>
</protein>
<keyword evidence="3 9" id="KW-0633">Potassium transport</keyword>
<keyword evidence="8 9" id="KW-0472">Membrane</keyword>
<dbReference type="PIRSF" id="PIRSF001294">
    <property type="entry name" value="K_ATPaseA"/>
    <property type="match status" value="1"/>
</dbReference>
<evidence type="ECO:0000313" key="10">
    <source>
        <dbReference type="EMBL" id="SEB59529.1"/>
    </source>
</evidence>
<dbReference type="Pfam" id="PF03814">
    <property type="entry name" value="KdpA"/>
    <property type="match status" value="1"/>
</dbReference>
<dbReference type="Proteomes" id="UP000198982">
    <property type="component" value="Unassembled WGS sequence"/>
</dbReference>
<evidence type="ECO:0000256" key="1">
    <source>
        <dbReference type="ARBA" id="ARBA00022448"/>
    </source>
</evidence>
<feature type="transmembrane region" description="Helical" evidence="9">
    <location>
        <begin position="488"/>
        <end position="508"/>
    </location>
</feature>
<dbReference type="RefSeq" id="WP_092311470.1">
    <property type="nucleotide sequence ID" value="NZ_FNTJ01000001.1"/>
</dbReference>
<accession>A0A1H4KLT6</accession>
<evidence type="ECO:0000256" key="9">
    <source>
        <dbReference type="HAMAP-Rule" id="MF_00275"/>
    </source>
</evidence>
<gene>
    <name evidence="9" type="primary">kdpA</name>
    <name evidence="10" type="ORF">SAMN05216178_1412</name>
</gene>
<dbReference type="PANTHER" id="PTHR30607">
    <property type="entry name" value="POTASSIUM-TRANSPORTING ATPASE A CHAIN"/>
    <property type="match status" value="1"/>
</dbReference>
<dbReference type="GO" id="GO:0030955">
    <property type="term" value="F:potassium ion binding"/>
    <property type="evidence" value="ECO:0007669"/>
    <property type="project" value="UniProtKB-UniRule"/>
</dbReference>
<evidence type="ECO:0000256" key="7">
    <source>
        <dbReference type="ARBA" id="ARBA00023065"/>
    </source>
</evidence>
<dbReference type="GO" id="GO:0008556">
    <property type="term" value="F:P-type potassium transmembrane transporter activity"/>
    <property type="evidence" value="ECO:0007669"/>
    <property type="project" value="InterPro"/>
</dbReference>
<feature type="transmembrane region" description="Helical" evidence="9">
    <location>
        <begin position="380"/>
        <end position="398"/>
    </location>
</feature>
<sequence>MLSTVLEYAVILGVMTGLAVLMGQWLARVFSGRGHALPERATYRLLGINPAETMGWARYGSALLLSNAAMMLLGYLVLRLQSVMPLNPLGLAAQTPDLAFNTAASFITNTNWQAYSGESSLSNFSQMAVITFLMFVGATAGVVAAAGFIRGLSRSSSADIGNYWVDFTRTLYRVMLPLCLVMALVYVWQGMPQTLDSEALATTLEGAQQQLIVGAVASFESIKHIGTNGGGFFSMNAAHPFENPTPLTNVLHILSMLLIPSALTYAFGSMLLRRRQGWVFFGTFLVMFVGFLAIVFSAEQGGNPLLTQIGVDQQLSATQSGGNMEGKELRFGIADTALFVTTTTGATTGSVNAMHDSLTPMGGFVPLAQMMLNCVFGGDGVGFINLIQYALLTVFLVGMMIGRSPEFLGKKIEAREIKLVMLSVLAHPICILGFTALAALWPDTMNSLNNLGPHGFSEVLYAYASGTANNGSAFAGLNANTPFFNTTIGLAMLMGRFFTMLPMLAVAGSLAAKKNIPAGAGTIPTATPLFMLLVVFVVLVVGGLTFLPALALGPLVEQLQLLAGQTYK</sequence>
<organism evidence="10 11">
    <name type="scientific">Pseudomonas saponiphila</name>
    <dbReference type="NCBI Taxonomy" id="556534"/>
    <lineage>
        <taxon>Bacteria</taxon>
        <taxon>Pseudomonadati</taxon>
        <taxon>Pseudomonadota</taxon>
        <taxon>Gammaproteobacteria</taxon>
        <taxon>Pseudomonadales</taxon>
        <taxon>Pseudomonadaceae</taxon>
        <taxon>Pseudomonas</taxon>
    </lineage>
</organism>
<comment type="function">
    <text evidence="9">Part of the high-affinity ATP-driven potassium transport (or Kdp) system, which catalyzes the hydrolysis of ATP coupled with the electrogenic transport of potassium into the cytoplasm. This subunit binds the extracellular potassium ions and delivers the ions to the membrane domain of KdpB through an intramembrane tunnel.</text>
</comment>
<feature type="transmembrane region" description="Helical" evidence="9">
    <location>
        <begin position="250"/>
        <end position="271"/>
    </location>
</feature>